<evidence type="ECO:0000256" key="4">
    <source>
        <dbReference type="ARBA" id="ARBA00022692"/>
    </source>
</evidence>
<dbReference type="InterPro" id="IPR037185">
    <property type="entry name" value="EmrE-like"/>
</dbReference>
<evidence type="ECO:0000256" key="5">
    <source>
        <dbReference type="ARBA" id="ARBA00022989"/>
    </source>
</evidence>
<keyword evidence="6 8" id="KW-0472">Membrane</keyword>
<sequence length="135" mass="13816">MTKWLILAGAIVLEVTATLALRAAIENPWWSALTVIGYAGAFVALSLLLRLGAPIGVVYGIWAAAGVALTAVIASVVFGEPFTLTIGIGIALVIAGVILVETGHGTPAVKPSESLANPAESTERAEAANVVEEIR</sequence>
<comment type="subcellular location">
    <subcellularLocation>
        <location evidence="1 7">Cell membrane</location>
        <topology evidence="1 7">Multi-pass membrane protein</topology>
    </subcellularLocation>
</comment>
<reference evidence="9" key="2">
    <citation type="submission" date="2020-09" db="EMBL/GenBank/DDBJ databases">
        <authorList>
            <person name="Sun Q."/>
            <person name="Zhou Y."/>
        </authorList>
    </citation>
    <scope>NUCLEOTIDE SEQUENCE</scope>
    <source>
        <strain evidence="9">CGMCC 4.7398</strain>
    </source>
</reference>
<feature type="transmembrane region" description="Helical" evidence="8">
    <location>
        <begin position="30"/>
        <end position="49"/>
    </location>
</feature>
<dbReference type="GO" id="GO:0031460">
    <property type="term" value="P:glycine betaine transport"/>
    <property type="evidence" value="ECO:0007669"/>
    <property type="project" value="TreeGrafter"/>
</dbReference>
<dbReference type="AlphaFoldDB" id="A0A919KVQ7"/>
<keyword evidence="4 7" id="KW-0812">Transmembrane</keyword>
<dbReference type="GO" id="GO:0015297">
    <property type="term" value="F:antiporter activity"/>
    <property type="evidence" value="ECO:0007669"/>
    <property type="project" value="TreeGrafter"/>
</dbReference>
<dbReference type="Pfam" id="PF00893">
    <property type="entry name" value="Multi_Drug_Res"/>
    <property type="match status" value="1"/>
</dbReference>
<dbReference type="GO" id="GO:0015220">
    <property type="term" value="F:choline transmembrane transporter activity"/>
    <property type="evidence" value="ECO:0007669"/>
    <property type="project" value="TreeGrafter"/>
</dbReference>
<dbReference type="InterPro" id="IPR000390">
    <property type="entry name" value="Small_drug/metabolite_transptr"/>
</dbReference>
<evidence type="ECO:0000313" key="10">
    <source>
        <dbReference type="Proteomes" id="UP000627369"/>
    </source>
</evidence>
<keyword evidence="5 8" id="KW-1133">Transmembrane helix</keyword>
<evidence type="ECO:0000256" key="7">
    <source>
        <dbReference type="RuleBase" id="RU003942"/>
    </source>
</evidence>
<keyword evidence="2" id="KW-0813">Transport</keyword>
<evidence type="ECO:0000256" key="1">
    <source>
        <dbReference type="ARBA" id="ARBA00004651"/>
    </source>
</evidence>
<feature type="transmembrane region" description="Helical" evidence="8">
    <location>
        <begin position="56"/>
        <end position="76"/>
    </location>
</feature>
<dbReference type="SUPFAM" id="SSF103481">
    <property type="entry name" value="Multidrug resistance efflux transporter EmrE"/>
    <property type="match status" value="1"/>
</dbReference>
<protein>
    <submittedName>
        <fullName evidence="9">Cation transporter</fullName>
    </submittedName>
</protein>
<keyword evidence="3" id="KW-1003">Cell membrane</keyword>
<evidence type="ECO:0000256" key="3">
    <source>
        <dbReference type="ARBA" id="ARBA00022475"/>
    </source>
</evidence>
<dbReference type="EMBL" id="BNAS01000004">
    <property type="protein sequence ID" value="GHH74203.1"/>
    <property type="molecule type" value="Genomic_DNA"/>
</dbReference>
<dbReference type="Proteomes" id="UP000627369">
    <property type="component" value="Unassembled WGS sequence"/>
</dbReference>
<comment type="caution">
    <text evidence="9">The sequence shown here is derived from an EMBL/GenBank/DDBJ whole genome shotgun (WGS) entry which is preliminary data.</text>
</comment>
<comment type="similarity">
    <text evidence="7">Belongs to the drug/metabolite transporter (DMT) superfamily. Small multidrug resistance (SMR) (TC 2.A.7.1) family.</text>
</comment>
<evidence type="ECO:0000313" key="9">
    <source>
        <dbReference type="EMBL" id="GHH74203.1"/>
    </source>
</evidence>
<organism evidence="9 10">
    <name type="scientific">Promicromonospora soli</name>
    <dbReference type="NCBI Taxonomy" id="2035533"/>
    <lineage>
        <taxon>Bacteria</taxon>
        <taxon>Bacillati</taxon>
        <taxon>Actinomycetota</taxon>
        <taxon>Actinomycetes</taxon>
        <taxon>Micrococcales</taxon>
        <taxon>Promicromonosporaceae</taxon>
        <taxon>Promicromonospora</taxon>
    </lineage>
</organism>
<dbReference type="RefSeq" id="WP_189669840.1">
    <property type="nucleotide sequence ID" value="NZ_BNAS01000004.1"/>
</dbReference>
<evidence type="ECO:0000256" key="8">
    <source>
        <dbReference type="SAM" id="Phobius"/>
    </source>
</evidence>
<keyword evidence="10" id="KW-1185">Reference proteome</keyword>
<accession>A0A919KVQ7</accession>
<proteinExistence type="inferred from homology"/>
<dbReference type="PANTHER" id="PTHR30561:SF1">
    <property type="entry name" value="MULTIDRUG TRANSPORTER EMRE"/>
    <property type="match status" value="1"/>
</dbReference>
<name>A0A919KVQ7_9MICO</name>
<dbReference type="GO" id="GO:0005886">
    <property type="term" value="C:plasma membrane"/>
    <property type="evidence" value="ECO:0007669"/>
    <property type="project" value="UniProtKB-SubCell"/>
</dbReference>
<feature type="transmembrane region" description="Helical" evidence="8">
    <location>
        <begin position="82"/>
        <end position="100"/>
    </location>
</feature>
<dbReference type="InterPro" id="IPR045324">
    <property type="entry name" value="Small_multidrug_res"/>
</dbReference>
<dbReference type="Gene3D" id="1.10.3730.20">
    <property type="match status" value="1"/>
</dbReference>
<gene>
    <name evidence="9" type="ORF">GCM10017772_27320</name>
</gene>
<dbReference type="GO" id="GO:0015199">
    <property type="term" value="F:amino-acid betaine transmembrane transporter activity"/>
    <property type="evidence" value="ECO:0007669"/>
    <property type="project" value="TreeGrafter"/>
</dbReference>
<reference evidence="9" key="1">
    <citation type="journal article" date="2014" name="Int. J. Syst. Evol. Microbiol.">
        <title>Complete genome sequence of Corynebacterium casei LMG S-19264T (=DSM 44701T), isolated from a smear-ripened cheese.</title>
        <authorList>
            <consortium name="US DOE Joint Genome Institute (JGI-PGF)"/>
            <person name="Walter F."/>
            <person name="Albersmeier A."/>
            <person name="Kalinowski J."/>
            <person name="Ruckert C."/>
        </authorList>
    </citation>
    <scope>NUCLEOTIDE SEQUENCE</scope>
    <source>
        <strain evidence="9">CGMCC 4.7398</strain>
    </source>
</reference>
<dbReference type="PANTHER" id="PTHR30561">
    <property type="entry name" value="SMR FAMILY PROTON-DEPENDENT DRUG EFFLUX TRANSPORTER SUGE"/>
    <property type="match status" value="1"/>
</dbReference>
<evidence type="ECO:0000256" key="2">
    <source>
        <dbReference type="ARBA" id="ARBA00022448"/>
    </source>
</evidence>
<evidence type="ECO:0000256" key="6">
    <source>
        <dbReference type="ARBA" id="ARBA00023136"/>
    </source>
</evidence>